<dbReference type="SMART" id="SM00331">
    <property type="entry name" value="PP2C_SIG"/>
    <property type="match status" value="1"/>
</dbReference>
<dbReference type="OrthoDB" id="107728at2"/>
<dbReference type="KEGG" id="acm:AciX9_0602"/>
<dbReference type="Gene3D" id="2.60.200.20">
    <property type="match status" value="1"/>
</dbReference>
<dbReference type="PROSITE" id="PS50006">
    <property type="entry name" value="FHA_DOMAIN"/>
    <property type="match status" value="1"/>
</dbReference>
<organism evidence="4">
    <name type="scientific">Granulicella tundricola (strain ATCC BAA-1859 / DSM 23138 / MP5ACTX9)</name>
    <dbReference type="NCBI Taxonomy" id="1198114"/>
    <lineage>
        <taxon>Bacteria</taxon>
        <taxon>Pseudomonadati</taxon>
        <taxon>Acidobacteriota</taxon>
        <taxon>Terriglobia</taxon>
        <taxon>Terriglobales</taxon>
        <taxon>Acidobacteriaceae</taxon>
        <taxon>Granulicella</taxon>
    </lineage>
</organism>
<evidence type="ECO:0000256" key="1">
    <source>
        <dbReference type="ARBA" id="ARBA00022801"/>
    </source>
</evidence>
<dbReference type="PANTHER" id="PTHR43156:SF2">
    <property type="entry name" value="STAGE II SPORULATION PROTEIN E"/>
    <property type="match status" value="1"/>
</dbReference>
<dbReference type="Gene3D" id="3.30.450.40">
    <property type="match status" value="1"/>
</dbReference>
<dbReference type="STRING" id="1198114.AciX9_0602"/>
<dbReference type="InterPro" id="IPR001932">
    <property type="entry name" value="PPM-type_phosphatase-like_dom"/>
</dbReference>
<dbReference type="eggNOG" id="COG2203">
    <property type="taxonomic scope" value="Bacteria"/>
</dbReference>
<dbReference type="GO" id="GO:0016791">
    <property type="term" value="F:phosphatase activity"/>
    <property type="evidence" value="ECO:0007669"/>
    <property type="project" value="TreeGrafter"/>
</dbReference>
<evidence type="ECO:0000313" key="3">
    <source>
        <dbReference type="EMBL" id="ADW67673.1"/>
    </source>
</evidence>
<dbReference type="CDD" id="cd00060">
    <property type="entry name" value="FHA"/>
    <property type="match status" value="1"/>
</dbReference>
<keyword evidence="4" id="KW-1185">Reference proteome</keyword>
<evidence type="ECO:0000313" key="4">
    <source>
        <dbReference type="Proteomes" id="UP000000343"/>
    </source>
</evidence>
<dbReference type="Proteomes" id="UP000000343">
    <property type="component" value="Chromosome"/>
</dbReference>
<dbReference type="PaxDb" id="1198114-AciX9_0602"/>
<dbReference type="eggNOG" id="COG1716">
    <property type="taxonomic scope" value="Bacteria"/>
</dbReference>
<dbReference type="SMART" id="SM00240">
    <property type="entry name" value="FHA"/>
    <property type="match status" value="1"/>
</dbReference>
<keyword evidence="1" id="KW-0378">Hydrolase</keyword>
<gene>
    <name evidence="3" type="ordered locus">AciX9_0602</name>
</gene>
<dbReference type="SUPFAM" id="SSF55781">
    <property type="entry name" value="GAF domain-like"/>
    <property type="match status" value="1"/>
</dbReference>
<dbReference type="Pfam" id="PF00498">
    <property type="entry name" value="FHA"/>
    <property type="match status" value="1"/>
</dbReference>
<dbReference type="SUPFAM" id="SSF49879">
    <property type="entry name" value="SMAD/FHA domain"/>
    <property type="match status" value="1"/>
</dbReference>
<accession>E8WZ71</accession>
<evidence type="ECO:0000259" key="2">
    <source>
        <dbReference type="PROSITE" id="PS50006"/>
    </source>
</evidence>
<dbReference type="EMBL" id="CP002480">
    <property type="protein sequence ID" value="ADW67673.1"/>
    <property type="molecule type" value="Genomic_DNA"/>
</dbReference>
<dbReference type="PANTHER" id="PTHR43156">
    <property type="entry name" value="STAGE II SPORULATION PROTEIN E-RELATED"/>
    <property type="match status" value="1"/>
</dbReference>
<dbReference type="Gene3D" id="3.60.40.10">
    <property type="entry name" value="PPM-type phosphatase domain"/>
    <property type="match status" value="1"/>
</dbReference>
<dbReference type="Pfam" id="PF07228">
    <property type="entry name" value="SpoIIE"/>
    <property type="match status" value="1"/>
</dbReference>
<dbReference type="InterPro" id="IPR008984">
    <property type="entry name" value="SMAD_FHA_dom_sf"/>
</dbReference>
<name>E8WZ71_GRATM</name>
<dbReference type="InterPro" id="IPR052016">
    <property type="entry name" value="Bact_Sigma-Reg"/>
</dbReference>
<reference evidence="4" key="1">
    <citation type="submission" date="2011-01" db="EMBL/GenBank/DDBJ databases">
        <title>Complete sequence of chromosome of Acidobacterium sp. MP5ACTX9.</title>
        <authorList>
            <consortium name="US DOE Joint Genome Institute"/>
            <person name="Lucas S."/>
            <person name="Copeland A."/>
            <person name="Lapidus A."/>
            <person name="Cheng J.-F."/>
            <person name="Goodwin L."/>
            <person name="Pitluck S."/>
            <person name="Teshima H."/>
            <person name="Detter J.C."/>
            <person name="Han C."/>
            <person name="Tapia R."/>
            <person name="Land M."/>
            <person name="Hauser L."/>
            <person name="Kyrpides N."/>
            <person name="Ivanova N."/>
            <person name="Ovchinnikova G."/>
            <person name="Pagani I."/>
            <person name="Rawat S.R."/>
            <person name="Mannisto M."/>
            <person name="Haggblom M.M."/>
            <person name="Woyke T."/>
        </authorList>
    </citation>
    <scope>NUCLEOTIDE SEQUENCE [LARGE SCALE GENOMIC DNA]</scope>
    <source>
        <strain evidence="4">MP5ACTX9</strain>
    </source>
</reference>
<dbReference type="SUPFAM" id="SSF81606">
    <property type="entry name" value="PP2C-like"/>
    <property type="match status" value="1"/>
</dbReference>
<dbReference type="InterPro" id="IPR036457">
    <property type="entry name" value="PPM-type-like_dom_sf"/>
</dbReference>
<dbReference type="eggNOG" id="COG2208">
    <property type="taxonomic scope" value="Bacteria"/>
</dbReference>
<dbReference type="RefSeq" id="WP_013579001.1">
    <property type="nucleotide sequence ID" value="NC_015064.1"/>
</dbReference>
<dbReference type="InterPro" id="IPR029016">
    <property type="entry name" value="GAF-like_dom_sf"/>
</dbReference>
<feature type="domain" description="FHA" evidence="2">
    <location>
        <begin position="25"/>
        <end position="74"/>
    </location>
</feature>
<dbReference type="HOGENOM" id="CLU_000445_43_6_0"/>
<dbReference type="AlphaFoldDB" id="E8WZ71"/>
<proteinExistence type="predicted"/>
<dbReference type="InterPro" id="IPR000253">
    <property type="entry name" value="FHA_dom"/>
</dbReference>
<sequence>MPPTALLRYTDEAGEHTLPLDRDEITLGRADGQDIVVREQCVSRRHAAVVREGEAHFAVDHQSTLGTFVNGVRIERKRLRPGDVLQLGSPEATRIVFEPAPGAPASNPSSSVSSRGTVIFQALTSVKDFERLNWLLDAVRQLNMGGPIDEILAGFLQLTLQLTGLARGFVFLAEEGKQPMRLAAGRAATGEALAEDATLSQRAMQQAATTSKKFFVTDTLAEANVAGWQSVVINNIRSIYCLPLRRRNTQASPQPGHPDLLGVLYLDSHLGIDRMTNVDHELLDTIATEAAGLVENAVLAQAEEASREARRELTIAANIHSGLMANELPTVPYARIQAVSRPCLEIGGDFYDAIALPDCLCVTLADVSGKGVSAAIVAATLQGILYAQVTAGQPLAQIAAHLNRFLCARRIGKYATLVMLKIFPDGSMEYMNCGHIPPIVAGHGHARALDQGNLIVGLIPTATYESTRIQLAPGERVILVTDGVTEAENEAGDPFGDGHLTHAACGCTLHEILAEVSKFSAGAPASDDCTLLEISYTGNA</sequence>
<protein>
    <submittedName>
        <fullName evidence="3">Protein serine/threonine phosphatase with GAF(S) sensor(S)</fullName>
    </submittedName>
</protein>